<dbReference type="EMBL" id="FQZS01000010">
    <property type="protein sequence ID" value="SHI88978.1"/>
    <property type="molecule type" value="Genomic_DNA"/>
</dbReference>
<reference evidence="1 2" key="1">
    <citation type="submission" date="2016-11" db="EMBL/GenBank/DDBJ databases">
        <authorList>
            <person name="Jaros S."/>
            <person name="Januszkiewicz K."/>
            <person name="Wedrychowicz H."/>
        </authorList>
    </citation>
    <scope>NUCLEOTIDE SEQUENCE [LARGE SCALE GENOMIC DNA]</scope>
    <source>
        <strain evidence="1 2">DSM 19022</strain>
    </source>
</reference>
<accession>A0A1M6EU94</accession>
<proteinExistence type="predicted"/>
<dbReference type="Proteomes" id="UP000184442">
    <property type="component" value="Unassembled WGS sequence"/>
</dbReference>
<gene>
    <name evidence="1" type="ORF">SAMN02745176_01699</name>
</gene>
<evidence type="ECO:0000313" key="2">
    <source>
        <dbReference type="Proteomes" id="UP000184442"/>
    </source>
</evidence>
<sequence length="80" mass="9260">MEPLYNQAVLVAKENSWEADETTIQELNIVYLLIDAARYGVADPSEYRETEDMVTVVKQYQVILETMPYIIDKVSKPYVN</sequence>
<dbReference type="OrthoDB" id="9840933at2"/>
<name>A0A1M6EU94_9FIRM</name>
<dbReference type="AlphaFoldDB" id="A0A1M6EU94"/>
<evidence type="ECO:0000313" key="1">
    <source>
        <dbReference type="EMBL" id="SHI88978.1"/>
    </source>
</evidence>
<organism evidence="1 2">
    <name type="scientific">Lutispora thermophila DSM 19022</name>
    <dbReference type="NCBI Taxonomy" id="1122184"/>
    <lineage>
        <taxon>Bacteria</taxon>
        <taxon>Bacillati</taxon>
        <taxon>Bacillota</taxon>
        <taxon>Clostridia</taxon>
        <taxon>Lutisporales</taxon>
        <taxon>Lutisporaceae</taxon>
        <taxon>Lutispora</taxon>
    </lineage>
</organism>
<keyword evidence="2" id="KW-1185">Reference proteome</keyword>
<protein>
    <submittedName>
        <fullName evidence="1">Uncharacterized protein</fullName>
    </submittedName>
</protein>